<comment type="catalytic activity">
    <reaction evidence="1">
        <text>Hydrolysis of terminal, non-reducing (1-&gt;4)-linked alpha-D-glucose residues with release of alpha-D-glucose.</text>
        <dbReference type="EC" id="3.2.1.20"/>
    </reaction>
</comment>
<evidence type="ECO:0000313" key="7">
    <source>
        <dbReference type="EMBL" id="KAF2490525.1"/>
    </source>
</evidence>
<evidence type="ECO:0000313" key="8">
    <source>
        <dbReference type="Proteomes" id="UP000799750"/>
    </source>
</evidence>
<sequence>MSRYHFPTSPVAHADAVVAGDNYRFTILTDGLLRYEWADDGKFEDRASTFAVRRKLAVPDFYVWDRGDVVEISTSRFHLIYNKKKFTSQGFAIQLKGSITNRWCYGQHVKTLGGTTRTLDMANGRIPVEPGVLSREGFAVIEDSKTMLFEKNGWIAPRKSGTRSDAYIFMYGHDYRDAMRAYYAVSGSQPLLPRWALGNWWSRYHRYSHTEYLDLIDHFQRDNVPMTVAVLDMDWHKVNIPPEYGNGWTGYSWNRDLFPHPSNFLEKLRDRGLRTTLNVHPADGIRAYEDQYNEVAKYLGYDPSKKEQIKFDCTDRKFMDAYFDIVHHEHEEEGVDFWWIDWQQGDRSKIEGIDPLWVLNHFHFLDIGRGRQRPLIFSRFAGPGSHRYQLGFSGDTVMTWDSLQFQPEFTATASNIGYGWWSHDIGGHMHGYKDDELTTRWVQLGCFSPILRLHSSNNIFNTREPWKFGTEACEIIEETMRLRHRLIPYLYSMNARSALDDEPLVQPMYWDYPDAEEAYTVPNQFKFGSELIVAPITRSRDPDTHLGKVKAWLPGLRFVDIFTGVVYDGDRELLLHRPLTGVPVLAAEGAVIPLDASHHLKNGAPNPSSLEILLVVGADGSFDLIEDNGSGTQVDDGGFQVVEADGLDAGDDNVTFSCTTISYKQSSGVLRIGSTSPMDPSIPKHRDWTIRLIAHTPREEVRCQLKNTKKSSIVKHLADSRGTVIQLKSVPSDQECVLELGHGPQLDIVDPLSLCWPIIYDTYMDYDKKEAIWSTITASQPVSTRVSRLQNMDLQQELLDALLELILADSRWASQESFGF</sequence>
<dbReference type="Gene3D" id="2.60.40.1180">
    <property type="entry name" value="Golgi alpha-mannosidase II"/>
    <property type="match status" value="1"/>
</dbReference>
<name>A0A6A6QDP8_9PEZI</name>
<proteinExistence type="inferred from homology"/>
<evidence type="ECO:0000256" key="4">
    <source>
        <dbReference type="RuleBase" id="RU361185"/>
    </source>
</evidence>
<dbReference type="AlphaFoldDB" id="A0A6A6QDP8"/>
<dbReference type="PANTHER" id="PTHR22762:SF89">
    <property type="entry name" value="ALPHA-XYLOSIDASE"/>
    <property type="match status" value="1"/>
</dbReference>
<dbReference type="InterPro" id="IPR000322">
    <property type="entry name" value="Glyco_hydro_31_TIM"/>
</dbReference>
<dbReference type="Pfam" id="PF01055">
    <property type="entry name" value="Glyco_hydro_31_2nd"/>
    <property type="match status" value="1"/>
</dbReference>
<dbReference type="GO" id="GO:0005975">
    <property type="term" value="P:carbohydrate metabolic process"/>
    <property type="evidence" value="ECO:0007669"/>
    <property type="project" value="InterPro"/>
</dbReference>
<dbReference type="InterPro" id="IPR048395">
    <property type="entry name" value="Glyco_hydro_31_C"/>
</dbReference>
<accession>A0A6A6QDP8</accession>
<comment type="similarity">
    <text evidence="2 4">Belongs to the glycosyl hydrolase 31 family.</text>
</comment>
<evidence type="ECO:0000259" key="5">
    <source>
        <dbReference type="Pfam" id="PF01055"/>
    </source>
</evidence>
<dbReference type="CDD" id="cd06595">
    <property type="entry name" value="GH31_u1"/>
    <property type="match status" value="1"/>
</dbReference>
<dbReference type="EMBL" id="MU004197">
    <property type="protein sequence ID" value="KAF2490525.1"/>
    <property type="molecule type" value="Genomic_DNA"/>
</dbReference>
<feature type="domain" description="Glycoside hydrolase family 31 TIM barrel" evidence="5">
    <location>
        <begin position="190"/>
        <end position="493"/>
    </location>
</feature>
<evidence type="ECO:0000256" key="2">
    <source>
        <dbReference type="ARBA" id="ARBA00007806"/>
    </source>
</evidence>
<organism evidence="7 8">
    <name type="scientific">Lophium mytilinum</name>
    <dbReference type="NCBI Taxonomy" id="390894"/>
    <lineage>
        <taxon>Eukaryota</taxon>
        <taxon>Fungi</taxon>
        <taxon>Dikarya</taxon>
        <taxon>Ascomycota</taxon>
        <taxon>Pezizomycotina</taxon>
        <taxon>Dothideomycetes</taxon>
        <taxon>Pleosporomycetidae</taxon>
        <taxon>Mytilinidiales</taxon>
        <taxon>Mytilinidiaceae</taxon>
        <taxon>Lophium</taxon>
    </lineage>
</organism>
<dbReference type="Proteomes" id="UP000799750">
    <property type="component" value="Unassembled WGS sequence"/>
</dbReference>
<dbReference type="GO" id="GO:0006491">
    <property type="term" value="P:N-glycan processing"/>
    <property type="evidence" value="ECO:0007669"/>
    <property type="project" value="TreeGrafter"/>
</dbReference>
<evidence type="ECO:0000259" key="6">
    <source>
        <dbReference type="Pfam" id="PF21365"/>
    </source>
</evidence>
<keyword evidence="4" id="KW-0326">Glycosidase</keyword>
<dbReference type="PANTHER" id="PTHR22762">
    <property type="entry name" value="ALPHA-GLUCOSIDASE"/>
    <property type="match status" value="1"/>
</dbReference>
<evidence type="ECO:0000256" key="1">
    <source>
        <dbReference type="ARBA" id="ARBA00001657"/>
    </source>
</evidence>
<dbReference type="InterPro" id="IPR017853">
    <property type="entry name" value="GH"/>
</dbReference>
<feature type="domain" description="Glycosyl hydrolase family 31 C-terminal" evidence="6">
    <location>
        <begin position="502"/>
        <end position="592"/>
    </location>
</feature>
<keyword evidence="4" id="KW-0378">Hydrolase</keyword>
<dbReference type="SUPFAM" id="SSF51011">
    <property type="entry name" value="Glycosyl hydrolase domain"/>
    <property type="match status" value="1"/>
</dbReference>
<keyword evidence="8" id="KW-1185">Reference proteome</keyword>
<dbReference type="EC" id="3.2.1.20" evidence="3"/>
<dbReference type="OrthoDB" id="1334205at2759"/>
<reference evidence="7" key="1">
    <citation type="journal article" date="2020" name="Stud. Mycol.">
        <title>101 Dothideomycetes genomes: a test case for predicting lifestyles and emergence of pathogens.</title>
        <authorList>
            <person name="Haridas S."/>
            <person name="Albert R."/>
            <person name="Binder M."/>
            <person name="Bloem J."/>
            <person name="Labutti K."/>
            <person name="Salamov A."/>
            <person name="Andreopoulos B."/>
            <person name="Baker S."/>
            <person name="Barry K."/>
            <person name="Bills G."/>
            <person name="Bluhm B."/>
            <person name="Cannon C."/>
            <person name="Castanera R."/>
            <person name="Culley D."/>
            <person name="Daum C."/>
            <person name="Ezra D."/>
            <person name="Gonzalez J."/>
            <person name="Henrissat B."/>
            <person name="Kuo A."/>
            <person name="Liang C."/>
            <person name="Lipzen A."/>
            <person name="Lutzoni F."/>
            <person name="Magnuson J."/>
            <person name="Mondo S."/>
            <person name="Nolan M."/>
            <person name="Ohm R."/>
            <person name="Pangilinan J."/>
            <person name="Park H.-J."/>
            <person name="Ramirez L."/>
            <person name="Alfaro M."/>
            <person name="Sun H."/>
            <person name="Tritt A."/>
            <person name="Yoshinaga Y."/>
            <person name="Zwiers L.-H."/>
            <person name="Turgeon B."/>
            <person name="Goodwin S."/>
            <person name="Spatafora J."/>
            <person name="Crous P."/>
            <person name="Grigoriev I."/>
        </authorList>
    </citation>
    <scope>NUCLEOTIDE SEQUENCE</scope>
    <source>
        <strain evidence="7">CBS 269.34</strain>
    </source>
</reference>
<evidence type="ECO:0000256" key="3">
    <source>
        <dbReference type="ARBA" id="ARBA00012741"/>
    </source>
</evidence>
<dbReference type="SUPFAM" id="SSF51445">
    <property type="entry name" value="(Trans)glycosidases"/>
    <property type="match status" value="1"/>
</dbReference>
<gene>
    <name evidence="7" type="ORF">BU16DRAFT_566540</name>
</gene>
<dbReference type="InterPro" id="IPR013780">
    <property type="entry name" value="Glyco_hydro_b"/>
</dbReference>
<dbReference type="Pfam" id="PF21365">
    <property type="entry name" value="Glyco_hydro_31_3rd"/>
    <property type="match status" value="1"/>
</dbReference>
<dbReference type="GO" id="GO:0004558">
    <property type="term" value="F:alpha-1,4-glucosidase activity"/>
    <property type="evidence" value="ECO:0007669"/>
    <property type="project" value="UniProtKB-EC"/>
</dbReference>
<protein>
    <recommendedName>
        <fullName evidence="3">alpha-glucosidase</fullName>
        <ecNumber evidence="3">3.2.1.20</ecNumber>
    </recommendedName>
</protein>
<dbReference type="Gene3D" id="3.20.20.80">
    <property type="entry name" value="Glycosidases"/>
    <property type="match status" value="1"/>
</dbReference>